<name>A0ABQ0YRI7_9NOCA</name>
<accession>A0ABQ0YRI7</accession>
<dbReference type="Proteomes" id="UP000325466">
    <property type="component" value="Unassembled WGS sequence"/>
</dbReference>
<keyword evidence="2" id="KW-1185">Reference proteome</keyword>
<organism evidence="1 2">
    <name type="scientific">Rhodococcus aetherivorans</name>
    <dbReference type="NCBI Taxonomy" id="191292"/>
    <lineage>
        <taxon>Bacteria</taxon>
        <taxon>Bacillati</taxon>
        <taxon>Actinomycetota</taxon>
        <taxon>Actinomycetes</taxon>
        <taxon>Mycobacteriales</taxon>
        <taxon>Nocardiaceae</taxon>
        <taxon>Rhodococcus</taxon>
    </lineage>
</organism>
<gene>
    <name evidence="1" type="ORF">RAJCM14343_4273</name>
</gene>
<dbReference type="EMBL" id="BLAH01000110">
    <property type="protein sequence ID" value="GES39005.1"/>
    <property type="molecule type" value="Genomic_DNA"/>
</dbReference>
<evidence type="ECO:0000313" key="1">
    <source>
        <dbReference type="EMBL" id="GES39005.1"/>
    </source>
</evidence>
<proteinExistence type="predicted"/>
<reference evidence="1 2" key="1">
    <citation type="journal article" date="2018" name="Biodegradation">
        <title>1,4-Dioxane degradation characteristics of Rhodococcus aetherivorans JCM 14343.</title>
        <authorList>
            <person name="Inoue D."/>
            <person name="Tsunoda T."/>
            <person name="Yamamoto N."/>
            <person name="Ike M."/>
            <person name="Sei K."/>
        </authorList>
    </citation>
    <scope>NUCLEOTIDE SEQUENCE [LARGE SCALE GENOMIC DNA]</scope>
    <source>
        <strain evidence="1 2">JCM 14343</strain>
    </source>
</reference>
<protein>
    <recommendedName>
        <fullName evidence="3">Secreted protein</fullName>
    </recommendedName>
</protein>
<evidence type="ECO:0008006" key="3">
    <source>
        <dbReference type="Google" id="ProtNLM"/>
    </source>
</evidence>
<sequence>MRARRRGAATAPPPCACDGMLCVECAVATRSCPGLCLQWQAQESQSWPVHGSSWLRPGLASPGVRPVRA</sequence>
<evidence type="ECO:0000313" key="2">
    <source>
        <dbReference type="Proteomes" id="UP000325466"/>
    </source>
</evidence>
<comment type="caution">
    <text evidence="1">The sequence shown here is derived from an EMBL/GenBank/DDBJ whole genome shotgun (WGS) entry which is preliminary data.</text>
</comment>